<dbReference type="RefSeq" id="WP_353866402.1">
    <property type="nucleotide sequence ID" value="NZ_CP088295.1"/>
</dbReference>
<gene>
    <name evidence="3" type="ORF">LRS13_10745</name>
</gene>
<evidence type="ECO:0000313" key="4">
    <source>
        <dbReference type="Proteomes" id="UP001058860"/>
    </source>
</evidence>
<dbReference type="PROSITE" id="PS00383">
    <property type="entry name" value="TYR_PHOSPHATASE_1"/>
    <property type="match status" value="1"/>
</dbReference>
<sequence>MDALQNLRDVGGLPTVGGPPVRAGVLYRSDAPRAGDLPPDLAPWPPRTVVDLRAPDEEGDVHPLTEHGARVHRVSLMRSASPASLAARAADPAIADLGALYRAMLERAAAPLVEAVRAIALEPGPILVHCTAGKDRTGVVIAATLATVGVPRPAIVADYLRTGEALDGILARIALSWHGEERDAIVELLTVTQPALMAVDDTAIEGVLDVFELAPGGAAGWLQGHGLERDAIAALRSRLTSPA</sequence>
<dbReference type="InterPro" id="IPR026893">
    <property type="entry name" value="Tyr/Ser_Pase_IphP-type"/>
</dbReference>
<protein>
    <submittedName>
        <fullName evidence="3">Tyrosine-protein phosphatase</fullName>
    </submittedName>
</protein>
<organism evidence="3 4">
    <name type="scientific">Svornostia abyssi</name>
    <dbReference type="NCBI Taxonomy" id="2898438"/>
    <lineage>
        <taxon>Bacteria</taxon>
        <taxon>Bacillati</taxon>
        <taxon>Actinomycetota</taxon>
        <taxon>Thermoleophilia</taxon>
        <taxon>Solirubrobacterales</taxon>
        <taxon>Baekduiaceae</taxon>
        <taxon>Svornostia</taxon>
    </lineage>
</organism>
<dbReference type="InterPro" id="IPR029021">
    <property type="entry name" value="Prot-tyrosine_phosphatase-like"/>
</dbReference>
<dbReference type="Pfam" id="PF13350">
    <property type="entry name" value="Y_phosphatase3"/>
    <property type="match status" value="1"/>
</dbReference>
<feature type="domain" description="Tyrosine specific protein phosphatases" evidence="2">
    <location>
        <begin position="110"/>
        <end position="145"/>
    </location>
</feature>
<proteinExistence type="inferred from homology"/>
<reference evidence="4" key="1">
    <citation type="submission" date="2021-11" db="EMBL/GenBank/DDBJ databases">
        <title>Cultivation dependent microbiological survey of springs from the worlds oldest radium mine currently devoted to the extraction of radon-saturated water.</title>
        <authorList>
            <person name="Kapinusova G."/>
            <person name="Smrhova T."/>
            <person name="Strejcek M."/>
            <person name="Suman J."/>
            <person name="Jani K."/>
            <person name="Pajer P."/>
            <person name="Uhlik O."/>
        </authorList>
    </citation>
    <scope>NUCLEOTIDE SEQUENCE [LARGE SCALE GENOMIC DNA]</scope>
    <source>
        <strain evidence="4">J379</strain>
    </source>
</reference>
<dbReference type="SUPFAM" id="SSF52799">
    <property type="entry name" value="(Phosphotyrosine protein) phosphatases II"/>
    <property type="match status" value="1"/>
</dbReference>
<accession>A0ABY5PMP8</accession>
<dbReference type="PANTHER" id="PTHR31126">
    <property type="entry name" value="TYROSINE-PROTEIN PHOSPHATASE"/>
    <property type="match status" value="1"/>
</dbReference>
<keyword evidence="4" id="KW-1185">Reference proteome</keyword>
<dbReference type="InterPro" id="IPR000387">
    <property type="entry name" value="Tyr_Pase_dom"/>
</dbReference>
<dbReference type="Proteomes" id="UP001058860">
    <property type="component" value="Chromosome"/>
</dbReference>
<evidence type="ECO:0000259" key="2">
    <source>
        <dbReference type="PROSITE" id="PS50056"/>
    </source>
</evidence>
<dbReference type="InterPro" id="IPR016130">
    <property type="entry name" value="Tyr_Pase_AS"/>
</dbReference>
<evidence type="ECO:0000256" key="1">
    <source>
        <dbReference type="ARBA" id="ARBA00009580"/>
    </source>
</evidence>
<dbReference type="PANTHER" id="PTHR31126:SF1">
    <property type="entry name" value="TYROSINE SPECIFIC PROTEIN PHOSPHATASES DOMAIN-CONTAINING PROTEIN"/>
    <property type="match status" value="1"/>
</dbReference>
<dbReference type="Gene3D" id="3.90.190.10">
    <property type="entry name" value="Protein tyrosine phosphatase superfamily"/>
    <property type="match status" value="1"/>
</dbReference>
<comment type="similarity">
    <text evidence="1">Belongs to the protein-tyrosine phosphatase family.</text>
</comment>
<name>A0ABY5PMP8_9ACTN</name>
<dbReference type="EMBL" id="CP088295">
    <property type="protein sequence ID" value="UUY05964.1"/>
    <property type="molecule type" value="Genomic_DNA"/>
</dbReference>
<dbReference type="PROSITE" id="PS50056">
    <property type="entry name" value="TYR_PHOSPHATASE_2"/>
    <property type="match status" value="1"/>
</dbReference>
<evidence type="ECO:0000313" key="3">
    <source>
        <dbReference type="EMBL" id="UUY05964.1"/>
    </source>
</evidence>